<dbReference type="Gene3D" id="3.30.2350.10">
    <property type="entry name" value="Pseudouridine synthase"/>
    <property type="match status" value="1"/>
</dbReference>
<dbReference type="SUPFAM" id="SSF55120">
    <property type="entry name" value="Pseudouridine synthase"/>
    <property type="match status" value="1"/>
</dbReference>
<dbReference type="InterPro" id="IPR006145">
    <property type="entry name" value="PsdUridine_synth_RsuA/RluA"/>
</dbReference>
<dbReference type="PANTHER" id="PTHR21600">
    <property type="entry name" value="MITOCHONDRIAL RNA PSEUDOURIDINE SYNTHASE"/>
    <property type="match status" value="1"/>
</dbReference>
<dbReference type="GO" id="GO:0009982">
    <property type="term" value="F:pseudouridine synthase activity"/>
    <property type="evidence" value="ECO:0007669"/>
    <property type="project" value="InterPro"/>
</dbReference>
<evidence type="ECO:0000256" key="3">
    <source>
        <dbReference type="SAM" id="MobiDB-lite"/>
    </source>
</evidence>
<dbReference type="PROSITE" id="PS01129">
    <property type="entry name" value="PSI_RLU"/>
    <property type="match status" value="1"/>
</dbReference>
<proteinExistence type="inferred from homology"/>
<evidence type="ECO:0000313" key="6">
    <source>
        <dbReference type="Proteomes" id="UP000317155"/>
    </source>
</evidence>
<evidence type="ECO:0000256" key="1">
    <source>
        <dbReference type="ARBA" id="ARBA00010876"/>
    </source>
</evidence>
<sequence>MVPGPGADVVSGRKPTGSGLPAPKHRPKGVTLLYEDGDILVVDKPCGLLTMGTERDKSRTAHSILNDYVRKGNPKSRNRVYIVHRLDRDTSGILLFAKSEPAKLALQENWDDTSKLYLAVVFGHVSPPRGTISSYLAENAAFSVYSTSDPSQGKLSHTAYTLVKERNGLSLLQVHLLTGRKHQIRVHFAEQGHPLVGDRKYAQDRPAHAHLALHAWSLSFTHPVNHARLHFETSIPQRFSQLVGPFVPPGLKDNQNER</sequence>
<dbReference type="GO" id="GO:0000455">
    <property type="term" value="P:enzyme-directed rRNA pseudouridine synthesis"/>
    <property type="evidence" value="ECO:0007669"/>
    <property type="project" value="TreeGrafter"/>
</dbReference>
<dbReference type="InterPro" id="IPR020103">
    <property type="entry name" value="PsdUridine_synth_cat_dom_sf"/>
</dbReference>
<dbReference type="CDD" id="cd02869">
    <property type="entry name" value="PseudoU_synth_RluA_like"/>
    <property type="match status" value="1"/>
</dbReference>
<organism evidence="5 6">
    <name type="scientific">Trichloromonas acetexigens</name>
    <dbReference type="NCBI Taxonomy" id="38815"/>
    <lineage>
        <taxon>Bacteria</taxon>
        <taxon>Pseudomonadati</taxon>
        <taxon>Thermodesulfobacteriota</taxon>
        <taxon>Desulfuromonadia</taxon>
        <taxon>Desulfuromonadales</taxon>
        <taxon>Trichloromonadaceae</taxon>
        <taxon>Trichloromonas</taxon>
    </lineage>
</organism>
<feature type="domain" description="Pseudouridine synthase RsuA/RluA-like" evidence="4">
    <location>
        <begin position="38"/>
        <end position="189"/>
    </location>
</feature>
<dbReference type="Proteomes" id="UP000317155">
    <property type="component" value="Unassembled WGS sequence"/>
</dbReference>
<dbReference type="OrthoDB" id="128480at2"/>
<dbReference type="GO" id="GO:0140098">
    <property type="term" value="F:catalytic activity, acting on RNA"/>
    <property type="evidence" value="ECO:0007669"/>
    <property type="project" value="UniProtKB-ARBA"/>
</dbReference>
<name>A0A550JJM6_9BACT</name>
<comment type="caution">
    <text evidence="5">The sequence shown here is derived from an EMBL/GenBank/DDBJ whole genome shotgun (WGS) entry which is preliminary data.</text>
</comment>
<keyword evidence="6" id="KW-1185">Reference proteome</keyword>
<accession>A0A550JJM6</accession>
<comment type="similarity">
    <text evidence="1">Belongs to the pseudouridine synthase RluA family.</text>
</comment>
<dbReference type="GO" id="GO:0003723">
    <property type="term" value="F:RNA binding"/>
    <property type="evidence" value="ECO:0007669"/>
    <property type="project" value="InterPro"/>
</dbReference>
<dbReference type="InterPro" id="IPR006224">
    <property type="entry name" value="PsdUridine_synth_RluA-like_CS"/>
</dbReference>
<dbReference type="InterPro" id="IPR050188">
    <property type="entry name" value="RluA_PseudoU_synthase"/>
</dbReference>
<dbReference type="PANTHER" id="PTHR21600:SF44">
    <property type="entry name" value="RIBOSOMAL LARGE SUBUNIT PSEUDOURIDINE SYNTHASE D"/>
    <property type="match status" value="1"/>
</dbReference>
<evidence type="ECO:0000259" key="4">
    <source>
        <dbReference type="Pfam" id="PF00849"/>
    </source>
</evidence>
<dbReference type="AlphaFoldDB" id="A0A550JJM6"/>
<dbReference type="Pfam" id="PF00849">
    <property type="entry name" value="PseudoU_synth_2"/>
    <property type="match status" value="1"/>
</dbReference>
<keyword evidence="2" id="KW-0413">Isomerase</keyword>
<dbReference type="EMBL" id="VJVV01000002">
    <property type="protein sequence ID" value="TRO83398.1"/>
    <property type="molecule type" value="Genomic_DNA"/>
</dbReference>
<gene>
    <name evidence="5" type="ORF">FL622_04755</name>
</gene>
<protein>
    <submittedName>
        <fullName evidence="5">RluA family pseudouridine synthase</fullName>
    </submittedName>
</protein>
<feature type="region of interest" description="Disordered" evidence="3">
    <location>
        <begin position="1"/>
        <end position="26"/>
    </location>
</feature>
<evidence type="ECO:0000313" key="5">
    <source>
        <dbReference type="EMBL" id="TRO83398.1"/>
    </source>
</evidence>
<evidence type="ECO:0000256" key="2">
    <source>
        <dbReference type="ARBA" id="ARBA00023235"/>
    </source>
</evidence>
<reference evidence="5 6" key="1">
    <citation type="submission" date="2019-07" db="EMBL/GenBank/DDBJ databases">
        <title>Insights of Desulfuromonas acetexigens electromicrobiology.</title>
        <authorList>
            <person name="Katuri K."/>
            <person name="Sapireddy V."/>
            <person name="Shaw D.R."/>
            <person name="Saikaly P."/>
        </authorList>
    </citation>
    <scope>NUCLEOTIDE SEQUENCE [LARGE SCALE GENOMIC DNA]</scope>
    <source>
        <strain evidence="5 6">2873</strain>
    </source>
</reference>